<evidence type="ECO:0000313" key="2">
    <source>
        <dbReference type="Proteomes" id="UP000199229"/>
    </source>
</evidence>
<keyword evidence="2" id="KW-1185">Reference proteome</keyword>
<reference evidence="2" key="1">
    <citation type="submission" date="2016-10" db="EMBL/GenBank/DDBJ databases">
        <authorList>
            <person name="Varghese N."/>
            <person name="Submissions S."/>
        </authorList>
    </citation>
    <scope>NUCLEOTIDE SEQUENCE [LARGE SCALE GENOMIC DNA]</scope>
    <source>
        <strain evidence="2">Gh-105</strain>
    </source>
</reference>
<gene>
    <name evidence="1" type="ORF">SAMN05192565_12717</name>
</gene>
<accession>A0A1I2WT39</accession>
<dbReference type="AlphaFoldDB" id="A0A1I2WT39"/>
<name>A0A1I2WT39_9HYPH</name>
<dbReference type="EMBL" id="FOPM01000027">
    <property type="protein sequence ID" value="SFH04548.1"/>
    <property type="molecule type" value="Genomic_DNA"/>
</dbReference>
<dbReference type="STRING" id="582675.SAMN05192565_12717"/>
<dbReference type="Proteomes" id="UP000199229">
    <property type="component" value="Unassembled WGS sequence"/>
</dbReference>
<evidence type="ECO:0000313" key="1">
    <source>
        <dbReference type="EMBL" id="SFH04548.1"/>
    </source>
</evidence>
<sequence>MFYDSVHRLRLWLWRRQERMLERTHRLRRAEDASTLPSASGTAGYAAGADAGFHAGMFAGYENTNININSATCLDSGSLGGGGD</sequence>
<organism evidence="1 2">
    <name type="scientific">Methylobacterium gossipiicola</name>
    <dbReference type="NCBI Taxonomy" id="582675"/>
    <lineage>
        <taxon>Bacteria</taxon>
        <taxon>Pseudomonadati</taxon>
        <taxon>Pseudomonadota</taxon>
        <taxon>Alphaproteobacteria</taxon>
        <taxon>Hyphomicrobiales</taxon>
        <taxon>Methylobacteriaceae</taxon>
        <taxon>Methylobacterium</taxon>
    </lineage>
</organism>
<protein>
    <submittedName>
        <fullName evidence="1">Uncharacterized protein</fullName>
    </submittedName>
</protein>
<proteinExistence type="predicted"/>